<proteinExistence type="predicted"/>
<protein>
    <submittedName>
        <fullName evidence="1">Type II restriction/modification system DNA methylase subunit YeeA</fullName>
    </submittedName>
</protein>
<comment type="caution">
    <text evidence="1">The sequence shown here is derived from an EMBL/GenBank/DDBJ whole genome shotgun (WGS) entry which is preliminary data.</text>
</comment>
<evidence type="ECO:0000313" key="1">
    <source>
        <dbReference type="EMBL" id="MDQ0536508.1"/>
    </source>
</evidence>
<gene>
    <name evidence="1" type="ORF">QO018_005405</name>
</gene>
<evidence type="ECO:0000313" key="2">
    <source>
        <dbReference type="Proteomes" id="UP001244552"/>
    </source>
</evidence>
<sequence>MFFSSLLDGEPVSRINADLTAMAINLTMARRLRENYGAAFQGPVKVGPFDIPGQLAREWLKSPVNPNGKGNLKVVFPWANGMDLVRRSSDTWIVNFSNMEEEQACLYEKPYHYVKETVKPIRDVNRDRQRRENWWKLGRSGAELQAALKPFSRYIATPRVSKHRIFVWLDRATVPDSALVAIARDDATTYGILHSRFHEAWTLGLCTWLGVGNDPRYTPSTTFETFPFPEGLTPDIPAADYAENPHAKAIAQAAERLDILRRNWLNPPDLVMTVPEVVPGFPDRILPKDAAAAAILKKRTLTNLYNERPAWLVNAHRQLDEAVAAAYGWPADLTDDEVLARLLDLNLARAGAEGAPELVEVELEMV</sequence>
<name>A0ABU0MTJ0_9PROT</name>
<keyword evidence="1" id="KW-0808">Transferase</keyword>
<accession>A0ABU0MTJ0</accession>
<organism evidence="1 2">
    <name type="scientific">Azospirillum picis</name>
    <dbReference type="NCBI Taxonomy" id="488438"/>
    <lineage>
        <taxon>Bacteria</taxon>
        <taxon>Pseudomonadati</taxon>
        <taxon>Pseudomonadota</taxon>
        <taxon>Alphaproteobacteria</taxon>
        <taxon>Rhodospirillales</taxon>
        <taxon>Azospirillaceae</taxon>
        <taxon>Azospirillum</taxon>
    </lineage>
</organism>
<dbReference type="RefSeq" id="WP_209989461.1">
    <property type="nucleotide sequence ID" value="NZ_JAGINO010000028.1"/>
</dbReference>
<reference evidence="1 2" key="1">
    <citation type="submission" date="2023-07" db="EMBL/GenBank/DDBJ databases">
        <title>Genomic Encyclopedia of Type Strains, Phase IV (KMG-IV): sequencing the most valuable type-strain genomes for metagenomic binning, comparative biology and taxonomic classification.</title>
        <authorList>
            <person name="Goeker M."/>
        </authorList>
    </citation>
    <scope>NUCLEOTIDE SEQUENCE [LARGE SCALE GENOMIC DNA]</scope>
    <source>
        <strain evidence="1 2">DSM 19922</strain>
    </source>
</reference>
<dbReference type="GO" id="GO:0032259">
    <property type="term" value="P:methylation"/>
    <property type="evidence" value="ECO:0007669"/>
    <property type="project" value="UniProtKB-KW"/>
</dbReference>
<dbReference type="GO" id="GO:0008168">
    <property type="term" value="F:methyltransferase activity"/>
    <property type="evidence" value="ECO:0007669"/>
    <property type="project" value="UniProtKB-KW"/>
</dbReference>
<dbReference type="EMBL" id="JAUSVU010000028">
    <property type="protein sequence ID" value="MDQ0536508.1"/>
    <property type="molecule type" value="Genomic_DNA"/>
</dbReference>
<keyword evidence="1" id="KW-0489">Methyltransferase</keyword>
<dbReference type="Proteomes" id="UP001244552">
    <property type="component" value="Unassembled WGS sequence"/>
</dbReference>
<keyword evidence="2" id="KW-1185">Reference proteome</keyword>